<proteinExistence type="inferred from homology"/>
<dbReference type="Pfam" id="PF01648">
    <property type="entry name" value="ACPS"/>
    <property type="match status" value="1"/>
</dbReference>
<dbReference type="GO" id="GO:0005886">
    <property type="term" value="C:plasma membrane"/>
    <property type="evidence" value="ECO:0007669"/>
    <property type="project" value="TreeGrafter"/>
</dbReference>
<accession>A0A5M9P3K9</accession>
<feature type="binding site" evidence="12">
    <location>
        <position position="210"/>
    </location>
    <ligand>
        <name>CoA</name>
        <dbReference type="ChEBI" id="CHEBI:57287"/>
    </ligand>
</feature>
<sequence>MMNKTFRVLSKDFDLLSNRLTLRAESTLLPCGEANTAVNIGTSQREGIDINVTQFDQTRFCDVMFEQTNIYCPEVIAHSINKRKAEYFVGRYLVANRLNELGFEYCTLESNIDRSPKFPYGAIGSISHCESLACVAVAPSYHPDRENLGIDVQKPISSDVCREIENMIVAGQEVDLAMSVGLTKEQAITLLFSAKEAIYKALAKFSTRDLNFTDAKLKQVNQNTMEFELSGSIQLRTNTLEEISCEYWYLEQHKAFLTLCYYSCDS</sequence>
<evidence type="ECO:0000313" key="16">
    <source>
        <dbReference type="EMBL" id="KAA8678461.1"/>
    </source>
</evidence>
<protein>
    <recommendedName>
        <fullName evidence="5">Enterobactin synthase component D</fullName>
    </recommendedName>
    <alternativeName>
        <fullName evidence="8">4'-phosphopantetheinyl transferase EntD</fullName>
    </alternativeName>
    <alternativeName>
        <fullName evidence="9">Enterochelin synthase D</fullName>
    </alternativeName>
</protein>
<evidence type="ECO:0000256" key="6">
    <source>
        <dbReference type="ARBA" id="ARBA00022679"/>
    </source>
</evidence>
<feature type="binding site" evidence="13">
    <location>
        <position position="151"/>
    </location>
    <ligand>
        <name>Mg(2+)</name>
        <dbReference type="ChEBI" id="CHEBI:18420"/>
    </ligand>
</feature>
<feature type="binding site" evidence="12">
    <location>
        <begin position="127"/>
        <end position="128"/>
    </location>
    <ligand>
        <name>CoA</name>
        <dbReference type="ChEBI" id="CHEBI:57287"/>
    </ligand>
</feature>
<reference evidence="16 17" key="1">
    <citation type="submission" date="2019-09" db="EMBL/GenBank/DDBJ databases">
        <title>Draft genome sequence of various Type strains from the CCUG.</title>
        <authorList>
            <person name="Pineiro-Iglesias B."/>
            <person name="Tunovic T."/>
            <person name="Unosson C."/>
            <person name="Inganas E."/>
            <person name="Ohlen M."/>
            <person name="Cardew S."/>
            <person name="Jensie-Markopoulos S."/>
            <person name="Salva-Serra F."/>
            <person name="Jaen-Luchoro D."/>
            <person name="Karlsson R."/>
            <person name="Svensson-Stadler L."/>
            <person name="Chun J."/>
            <person name="Moore E."/>
        </authorList>
    </citation>
    <scope>NUCLEOTIDE SEQUENCE [LARGE SCALE GENOMIC DNA]</scope>
    <source>
        <strain evidence="16 17">CCUG 56969T</strain>
    </source>
</reference>
<evidence type="ECO:0000259" key="14">
    <source>
        <dbReference type="Pfam" id="PF01648"/>
    </source>
</evidence>
<dbReference type="PANTHER" id="PTHR38096:SF1">
    <property type="entry name" value="ENTEROBACTIN SYNTHASE COMPONENT D"/>
    <property type="match status" value="1"/>
</dbReference>
<evidence type="ECO:0000256" key="12">
    <source>
        <dbReference type="PIRSR" id="PIRSR603542-1"/>
    </source>
</evidence>
<evidence type="ECO:0000256" key="2">
    <source>
        <dbReference type="ARBA" id="ARBA00004993"/>
    </source>
</evidence>
<evidence type="ECO:0000256" key="9">
    <source>
        <dbReference type="ARBA" id="ARBA00031996"/>
    </source>
</evidence>
<feature type="binding site" evidence="12">
    <location>
        <position position="83"/>
    </location>
    <ligand>
        <name>CoA</name>
        <dbReference type="ChEBI" id="CHEBI:57287"/>
    </ligand>
</feature>
<dbReference type="PRINTS" id="PR01399">
    <property type="entry name" value="ENTSNTHTASED"/>
</dbReference>
<dbReference type="RefSeq" id="WP_086713322.1">
    <property type="nucleotide sequence ID" value="NZ_AP025492.1"/>
</dbReference>
<dbReference type="UniPathway" id="UPA00017"/>
<evidence type="ECO:0000256" key="8">
    <source>
        <dbReference type="ARBA" id="ARBA00029894"/>
    </source>
</evidence>
<keyword evidence="13" id="KW-0479">Metal-binding</keyword>
<gene>
    <name evidence="16" type="ORF">F4W18_06900</name>
</gene>
<evidence type="ECO:0000256" key="1">
    <source>
        <dbReference type="ARBA" id="ARBA00003937"/>
    </source>
</evidence>
<dbReference type="OrthoDB" id="8210607at2"/>
<dbReference type="AlphaFoldDB" id="A0A5M9P3K9"/>
<dbReference type="Pfam" id="PF17837">
    <property type="entry name" value="4PPT_N"/>
    <property type="match status" value="1"/>
</dbReference>
<dbReference type="InterPro" id="IPR037143">
    <property type="entry name" value="4-PPantetheinyl_Trfase_dom_sf"/>
</dbReference>
<feature type="domain" description="4'-phosphopantetheinyl transferase" evidence="14">
    <location>
        <begin position="148"/>
        <end position="228"/>
    </location>
</feature>
<comment type="caution">
    <text evidence="16">The sequence shown here is derived from an EMBL/GenBank/DDBJ whole genome shotgun (WGS) entry which is preliminary data.</text>
</comment>
<evidence type="ECO:0000256" key="13">
    <source>
        <dbReference type="PIRSR" id="PIRSR603542-2"/>
    </source>
</evidence>
<dbReference type="InterPro" id="IPR041354">
    <property type="entry name" value="4PPT_N"/>
</dbReference>
<keyword evidence="13" id="KW-0460">Magnesium</keyword>
<comment type="pathway">
    <text evidence="2">Siderophore biosynthesis; enterobactin biosynthesis.</text>
</comment>
<dbReference type="SUPFAM" id="SSF56214">
    <property type="entry name" value="4'-phosphopantetheinyl transferase"/>
    <property type="match status" value="1"/>
</dbReference>
<dbReference type="GO" id="GO:0000287">
    <property type="term" value="F:magnesium ion binding"/>
    <property type="evidence" value="ECO:0007669"/>
    <property type="project" value="InterPro"/>
</dbReference>
<comment type="catalytic activity">
    <reaction evidence="11">
        <text>apo-[peptidyl-carrier protein] + CoA = holo-[peptidyl-carrier protein] + adenosine 3',5'-bisphosphate + H(+)</text>
        <dbReference type="Rhea" id="RHEA:46228"/>
        <dbReference type="Rhea" id="RHEA-COMP:11479"/>
        <dbReference type="Rhea" id="RHEA-COMP:11480"/>
        <dbReference type="ChEBI" id="CHEBI:15378"/>
        <dbReference type="ChEBI" id="CHEBI:29999"/>
        <dbReference type="ChEBI" id="CHEBI:57287"/>
        <dbReference type="ChEBI" id="CHEBI:58343"/>
        <dbReference type="ChEBI" id="CHEBI:64479"/>
    </reaction>
</comment>
<evidence type="ECO:0000256" key="3">
    <source>
        <dbReference type="ARBA" id="ARBA00008342"/>
    </source>
</evidence>
<evidence type="ECO:0000256" key="7">
    <source>
        <dbReference type="ARBA" id="ARBA00023191"/>
    </source>
</evidence>
<dbReference type="GO" id="GO:0009366">
    <property type="term" value="C:enterobactin synthetase complex"/>
    <property type="evidence" value="ECO:0007669"/>
    <property type="project" value="InterPro"/>
</dbReference>
<dbReference type="EMBL" id="VXJS01000003">
    <property type="protein sequence ID" value="KAA8678461.1"/>
    <property type="molecule type" value="Genomic_DNA"/>
</dbReference>
<feature type="domain" description="4'-phosphopantetheinyl transferase N-terminal" evidence="15">
    <location>
        <begin position="75"/>
        <end position="138"/>
    </location>
</feature>
<organism evidence="16 17">
    <name type="scientific">Vibrio gigantis</name>
    <dbReference type="NCBI Taxonomy" id="296199"/>
    <lineage>
        <taxon>Bacteria</taxon>
        <taxon>Pseudomonadati</taxon>
        <taxon>Pseudomonadota</taxon>
        <taxon>Gammaproteobacteria</taxon>
        <taxon>Vibrionales</taxon>
        <taxon>Vibrionaceae</taxon>
        <taxon>Vibrio</taxon>
    </lineage>
</organism>
<evidence type="ECO:0000256" key="11">
    <source>
        <dbReference type="ARBA" id="ARBA00049191"/>
    </source>
</evidence>
<keyword evidence="17" id="KW-1185">Reference proteome</keyword>
<dbReference type="PANTHER" id="PTHR38096">
    <property type="entry name" value="ENTEROBACTIN SYNTHASE COMPONENT D"/>
    <property type="match status" value="1"/>
</dbReference>
<name>A0A5M9P3K9_9VIBR</name>
<comment type="cofactor">
    <cofactor evidence="13">
        <name>Mg(2+)</name>
        <dbReference type="ChEBI" id="CHEBI:18420"/>
    </cofactor>
</comment>
<dbReference type="Proteomes" id="UP000322521">
    <property type="component" value="Unassembled WGS sequence"/>
</dbReference>
<feature type="binding site" evidence="12">
    <location>
        <position position="151"/>
    </location>
    <ligand>
        <name>CoA</name>
        <dbReference type="ChEBI" id="CHEBI:57287"/>
    </ligand>
</feature>
<feature type="binding site" evidence="12">
    <location>
        <position position="91"/>
    </location>
    <ligand>
        <name>CoA</name>
        <dbReference type="ChEBI" id="CHEBI:57287"/>
    </ligand>
</feature>
<comment type="function">
    <text evidence="1">Involved in the biosynthesis of the siderophore enterobactin (enterochelin), which is a macrocyclic trimeric lactone of N-(2,3-dihydroxybenzoyl)-serine. The serine trilactone serves as a scaffolding for the three catechol functionalities that provide hexadentate coordination for the tightly ligated iron(2+) atoms. Plays an essential role in the assembly of the enterobactin by catalyzing the transfer of the 4'-phosphopantetheine (Ppant) moiety from coenzyme A to the apo-domains of both EntB (ArCP domain) and EntF (PCP domain) to yield their holo-forms which make them competent for the activation of 2,3-dihydroxybenzoate (DHB) and L-serine, respectively.</text>
</comment>
<evidence type="ECO:0000256" key="5">
    <source>
        <dbReference type="ARBA" id="ARBA00019087"/>
    </source>
</evidence>
<evidence type="ECO:0000313" key="17">
    <source>
        <dbReference type="Proteomes" id="UP000322521"/>
    </source>
</evidence>
<dbReference type="InterPro" id="IPR003542">
    <property type="entry name" value="Enbac_synth_compD-like"/>
</dbReference>
<comment type="subunit">
    <text evidence="4">EntB, EntD, EntE, and EntF form a multienzyme complex called enterobactin synthase.</text>
</comment>
<feature type="binding site" evidence="12">
    <location>
        <position position="200"/>
    </location>
    <ligand>
        <name>CoA</name>
        <dbReference type="ChEBI" id="CHEBI:57287"/>
    </ligand>
</feature>
<evidence type="ECO:0000256" key="4">
    <source>
        <dbReference type="ARBA" id="ARBA00011503"/>
    </source>
</evidence>
<keyword evidence="6 16" id="KW-0808">Transferase</keyword>
<dbReference type="InterPro" id="IPR008278">
    <property type="entry name" value="4-PPantetheinyl_Trfase_dom"/>
</dbReference>
<dbReference type="GO" id="GO:0008897">
    <property type="term" value="F:holo-[acyl-carrier-protein] synthase activity"/>
    <property type="evidence" value="ECO:0007669"/>
    <property type="project" value="InterPro"/>
</dbReference>
<comment type="catalytic activity">
    <reaction evidence="10">
        <text>apo-[aryl-carrier protein] + CoA = holo-[aryl-carrier protein] + adenosine 3',5'-bisphosphate + H(+)</text>
        <dbReference type="Rhea" id="RHEA:48404"/>
        <dbReference type="Rhea" id="RHEA-COMP:15903"/>
        <dbReference type="Rhea" id="RHEA-COMP:17557"/>
        <dbReference type="ChEBI" id="CHEBI:15378"/>
        <dbReference type="ChEBI" id="CHEBI:29999"/>
        <dbReference type="ChEBI" id="CHEBI:57287"/>
        <dbReference type="ChEBI" id="CHEBI:58343"/>
        <dbReference type="ChEBI" id="CHEBI:64479"/>
    </reaction>
</comment>
<comment type="similarity">
    <text evidence="3">Belongs to the P-Pant transferase superfamily. EntD family.</text>
</comment>
<dbReference type="GO" id="GO:0009239">
    <property type="term" value="P:enterobactin biosynthetic process"/>
    <property type="evidence" value="ECO:0007669"/>
    <property type="project" value="UniProtKB-UniPathway"/>
</dbReference>
<keyword evidence="7" id="KW-0259">Enterobactin biosynthesis</keyword>
<evidence type="ECO:0000259" key="15">
    <source>
        <dbReference type="Pfam" id="PF17837"/>
    </source>
</evidence>
<feature type="binding site" evidence="12">
    <location>
        <position position="196"/>
    </location>
    <ligand>
        <name>CoA</name>
        <dbReference type="ChEBI" id="CHEBI:57287"/>
    </ligand>
</feature>
<evidence type="ECO:0000256" key="10">
    <source>
        <dbReference type="ARBA" id="ARBA00049176"/>
    </source>
</evidence>
<dbReference type="Gene3D" id="3.90.470.20">
    <property type="entry name" value="4'-phosphopantetheinyl transferase domain"/>
    <property type="match status" value="1"/>
</dbReference>